<feature type="transmembrane region" description="Helical" evidence="2">
    <location>
        <begin position="55"/>
        <end position="73"/>
    </location>
</feature>
<name>A0ABP6GQP3_9ACTN</name>
<dbReference type="Proteomes" id="UP001501842">
    <property type="component" value="Unassembled WGS sequence"/>
</dbReference>
<evidence type="ECO:0000313" key="3">
    <source>
        <dbReference type="EMBL" id="GAA2729235.1"/>
    </source>
</evidence>
<feature type="region of interest" description="Disordered" evidence="1">
    <location>
        <begin position="1"/>
        <end position="48"/>
    </location>
</feature>
<proteinExistence type="predicted"/>
<dbReference type="EMBL" id="BAAATZ010000015">
    <property type="protein sequence ID" value="GAA2729235.1"/>
    <property type="molecule type" value="Genomic_DNA"/>
</dbReference>
<accession>A0ABP6GQP3</accession>
<protein>
    <recommendedName>
        <fullName evidence="5">DUF3040 family protein</fullName>
    </recommendedName>
</protein>
<evidence type="ECO:0000313" key="4">
    <source>
        <dbReference type="Proteomes" id="UP001501842"/>
    </source>
</evidence>
<evidence type="ECO:0008006" key="5">
    <source>
        <dbReference type="Google" id="ProtNLM"/>
    </source>
</evidence>
<keyword evidence="2" id="KW-0472">Membrane</keyword>
<sequence>MTIEQRPGMEEPGDERKPHLTGSPSIDAEWSGGASEELPHSRTLEGSPHGKAKSWAVVITAFVAFTVGGVALILHAWVLLWICVAIVVLMIPAGIAVRIMEDTVGWARPTPGDITRGDMTRVATQVQNERRQQAKATRKDEIEQHARK</sequence>
<keyword evidence="2" id="KW-1133">Transmembrane helix</keyword>
<keyword evidence="2" id="KW-0812">Transmembrane</keyword>
<dbReference type="RefSeq" id="WP_344451971.1">
    <property type="nucleotide sequence ID" value="NZ_BAAATZ010000015.1"/>
</dbReference>
<feature type="transmembrane region" description="Helical" evidence="2">
    <location>
        <begin position="79"/>
        <end position="99"/>
    </location>
</feature>
<evidence type="ECO:0000256" key="1">
    <source>
        <dbReference type="SAM" id="MobiDB-lite"/>
    </source>
</evidence>
<reference evidence="4" key="1">
    <citation type="journal article" date="2019" name="Int. J. Syst. Evol. Microbiol.">
        <title>The Global Catalogue of Microorganisms (GCM) 10K type strain sequencing project: providing services to taxonomists for standard genome sequencing and annotation.</title>
        <authorList>
            <consortium name="The Broad Institute Genomics Platform"/>
            <consortium name="The Broad Institute Genome Sequencing Center for Infectious Disease"/>
            <person name="Wu L."/>
            <person name="Ma J."/>
        </authorList>
    </citation>
    <scope>NUCLEOTIDE SEQUENCE [LARGE SCALE GENOMIC DNA]</scope>
    <source>
        <strain evidence="4">JCM 8201</strain>
    </source>
</reference>
<gene>
    <name evidence="3" type="ORF">GCM10010439_39250</name>
</gene>
<keyword evidence="4" id="KW-1185">Reference proteome</keyword>
<organism evidence="3 4">
    <name type="scientific">Actinocorallia aurantiaca</name>
    <dbReference type="NCBI Taxonomy" id="46204"/>
    <lineage>
        <taxon>Bacteria</taxon>
        <taxon>Bacillati</taxon>
        <taxon>Actinomycetota</taxon>
        <taxon>Actinomycetes</taxon>
        <taxon>Streptosporangiales</taxon>
        <taxon>Thermomonosporaceae</taxon>
        <taxon>Actinocorallia</taxon>
    </lineage>
</organism>
<evidence type="ECO:0000256" key="2">
    <source>
        <dbReference type="SAM" id="Phobius"/>
    </source>
</evidence>
<feature type="compositionally biased region" description="Basic and acidic residues" evidence="1">
    <location>
        <begin position="128"/>
        <end position="148"/>
    </location>
</feature>
<feature type="region of interest" description="Disordered" evidence="1">
    <location>
        <begin position="125"/>
        <end position="148"/>
    </location>
</feature>
<comment type="caution">
    <text evidence="3">The sequence shown here is derived from an EMBL/GenBank/DDBJ whole genome shotgun (WGS) entry which is preliminary data.</text>
</comment>